<dbReference type="Proteomes" id="UP000199417">
    <property type="component" value="Unassembled WGS sequence"/>
</dbReference>
<dbReference type="EMBL" id="FNAB01000006">
    <property type="protein sequence ID" value="SDD72233.1"/>
    <property type="molecule type" value="Genomic_DNA"/>
</dbReference>
<accession>A0A1G6X2V9</accession>
<evidence type="ECO:0000313" key="4">
    <source>
        <dbReference type="Proteomes" id="UP000199417"/>
    </source>
</evidence>
<name>A0A1G6X2V9_9NOCA</name>
<protein>
    <recommendedName>
        <fullName evidence="5">Phage integrase family protein</fullName>
    </recommendedName>
</protein>
<dbReference type="AlphaFoldDB" id="A0A1G6X2V9"/>
<dbReference type="InterPro" id="IPR013762">
    <property type="entry name" value="Integrase-like_cat_sf"/>
</dbReference>
<dbReference type="GO" id="GO:0006310">
    <property type="term" value="P:DNA recombination"/>
    <property type="evidence" value="ECO:0007669"/>
    <property type="project" value="UniProtKB-KW"/>
</dbReference>
<evidence type="ECO:0008006" key="5">
    <source>
        <dbReference type="Google" id="ProtNLM"/>
    </source>
</evidence>
<keyword evidence="4" id="KW-1185">Reference proteome</keyword>
<evidence type="ECO:0000313" key="3">
    <source>
        <dbReference type="EMBL" id="SDD72233.1"/>
    </source>
</evidence>
<reference evidence="3 4" key="1">
    <citation type="submission" date="2016-10" db="EMBL/GenBank/DDBJ databases">
        <authorList>
            <person name="de Groot N.N."/>
        </authorList>
    </citation>
    <scope>NUCLEOTIDE SEQUENCE [LARGE SCALE GENOMIC DNA]</scope>
    <source>
        <strain evidence="3 4">JCM 11308</strain>
    </source>
</reference>
<dbReference type="GO" id="GO:0003677">
    <property type="term" value="F:DNA binding"/>
    <property type="evidence" value="ECO:0007669"/>
    <property type="project" value="InterPro"/>
</dbReference>
<feature type="region of interest" description="Disordered" evidence="2">
    <location>
        <begin position="107"/>
        <end position="132"/>
    </location>
</feature>
<sequence>MRAKGDGLQRVEAAKTAAGLRTIALPLFALEVLKRRADEPQLGQLGVIFPSTAGTLRDPNNFGKQWRKVRDDLGVPGVTTHSFRKALATLIDEEGLSARIGADHLGHRRQHADGPVHEPRPDARGCRGSAGPDRCRKRRLNVGWHLPRLGKVPSTWGGRGSNPRPMDYESTALTD</sequence>
<dbReference type="GO" id="GO:0015074">
    <property type="term" value="P:DNA integration"/>
    <property type="evidence" value="ECO:0007669"/>
    <property type="project" value="InterPro"/>
</dbReference>
<keyword evidence="1" id="KW-0233">DNA recombination</keyword>
<feature type="region of interest" description="Disordered" evidence="2">
    <location>
        <begin position="150"/>
        <end position="175"/>
    </location>
</feature>
<organism evidence="3 4">
    <name type="scientific">Rhodococcus tukisamuensis</name>
    <dbReference type="NCBI Taxonomy" id="168276"/>
    <lineage>
        <taxon>Bacteria</taxon>
        <taxon>Bacillati</taxon>
        <taxon>Actinomycetota</taxon>
        <taxon>Actinomycetes</taxon>
        <taxon>Mycobacteriales</taxon>
        <taxon>Nocardiaceae</taxon>
        <taxon>Rhodococcus</taxon>
    </lineage>
</organism>
<dbReference type="STRING" id="168276.SAMN05444580_10663"/>
<dbReference type="Gene3D" id="1.10.443.10">
    <property type="entry name" value="Intergrase catalytic core"/>
    <property type="match status" value="1"/>
</dbReference>
<evidence type="ECO:0000256" key="1">
    <source>
        <dbReference type="ARBA" id="ARBA00023172"/>
    </source>
</evidence>
<feature type="compositionally biased region" description="Basic and acidic residues" evidence="2">
    <location>
        <begin position="107"/>
        <end position="125"/>
    </location>
</feature>
<evidence type="ECO:0000256" key="2">
    <source>
        <dbReference type="SAM" id="MobiDB-lite"/>
    </source>
</evidence>
<dbReference type="InterPro" id="IPR011010">
    <property type="entry name" value="DNA_brk_join_enz"/>
</dbReference>
<gene>
    <name evidence="3" type="ORF">SAMN05444580_10663</name>
</gene>
<dbReference type="SUPFAM" id="SSF56349">
    <property type="entry name" value="DNA breaking-rejoining enzymes"/>
    <property type="match status" value="1"/>
</dbReference>
<proteinExistence type="predicted"/>